<dbReference type="HOGENOM" id="CLU_100997_11_0_11"/>
<dbReference type="InterPro" id="IPR009959">
    <property type="entry name" value="Cyclase_SnoaL-like"/>
</dbReference>
<reference evidence="2 3" key="1">
    <citation type="journal article" date="2007" name="Genome Res.">
        <title>Genome characteristics of facultatively symbiotic Frankia sp. strains reflect host range and host plant biogeography.</title>
        <authorList>
            <person name="Normand P."/>
            <person name="Lapierre P."/>
            <person name="Tisa L.S."/>
            <person name="Gogarten J.P."/>
            <person name="Alloisio N."/>
            <person name="Bagnarol E."/>
            <person name="Bassi C.A."/>
            <person name="Berry A.M."/>
            <person name="Bickhart D.M."/>
            <person name="Choisne N."/>
            <person name="Couloux A."/>
            <person name="Cournoyer B."/>
            <person name="Cruveiller S."/>
            <person name="Daubin V."/>
            <person name="Demange N."/>
            <person name="Francino M.P."/>
            <person name="Goltsman E."/>
            <person name="Huang Y."/>
            <person name="Kopp O.R."/>
            <person name="Labarre L."/>
            <person name="Lapidus A."/>
            <person name="Lavire C."/>
            <person name="Marechal J."/>
            <person name="Martinez M."/>
            <person name="Mastronunzio J.E."/>
            <person name="Mullin B.C."/>
            <person name="Niemann J."/>
            <person name="Pujic P."/>
            <person name="Rawnsley T."/>
            <person name="Rouy Z."/>
            <person name="Schenowitz C."/>
            <person name="Sellstedt A."/>
            <person name="Tavares F."/>
            <person name="Tomkins J.P."/>
            <person name="Vallenet D."/>
            <person name="Valverde C."/>
            <person name="Wall L.G."/>
            <person name="Wang Y."/>
            <person name="Medigue C."/>
            <person name="Benson D.R."/>
        </authorList>
    </citation>
    <scope>NUCLEOTIDE SEQUENCE [LARGE SCALE GENOMIC DNA]</scope>
    <source>
        <strain evidence="3">DSM 45986 / CECT 9034 / ACN14a</strain>
    </source>
</reference>
<dbReference type="AlphaFoldDB" id="Q0RE76"/>
<evidence type="ECO:0000313" key="3">
    <source>
        <dbReference type="Proteomes" id="UP000000657"/>
    </source>
</evidence>
<dbReference type="eggNOG" id="COG3631">
    <property type="taxonomic scope" value="Bacteria"/>
</dbReference>
<dbReference type="GO" id="GO:0030638">
    <property type="term" value="P:polyketide metabolic process"/>
    <property type="evidence" value="ECO:0007669"/>
    <property type="project" value="InterPro"/>
</dbReference>
<dbReference type="OrthoDB" id="9182871at2"/>
<sequence length="143" mass="15343">MGEALDTVKRALDAFDAGDEAAVHALLDDDLVVEAPGGVRIAGRDAAAGYSAAFLAAFGDADVDTHILAEQGELVVEEYTLTATHTGVLRDADGTEHPPTGRRVTLRVVEVYRVQHGLITENRLYFDQTLLARQLDAADEPSR</sequence>
<dbReference type="EMBL" id="CT573213">
    <property type="protein sequence ID" value="CAJ64235.1"/>
    <property type="molecule type" value="Genomic_DNA"/>
</dbReference>
<evidence type="ECO:0000259" key="1">
    <source>
        <dbReference type="Pfam" id="PF12680"/>
    </source>
</evidence>
<name>Q0RE76_FRAAA</name>
<dbReference type="PANTHER" id="PTHR38436:SF1">
    <property type="entry name" value="ESTER CYCLASE"/>
    <property type="match status" value="1"/>
</dbReference>
<feature type="domain" description="SnoaL-like" evidence="1">
    <location>
        <begin position="8"/>
        <end position="121"/>
    </location>
</feature>
<dbReference type="Pfam" id="PF12680">
    <property type="entry name" value="SnoaL_2"/>
    <property type="match status" value="1"/>
</dbReference>
<dbReference type="STRING" id="326424.FRAAL5602"/>
<keyword evidence="3" id="KW-1185">Reference proteome</keyword>
<accession>Q0RE76</accession>
<dbReference type="SUPFAM" id="SSF54427">
    <property type="entry name" value="NTF2-like"/>
    <property type="match status" value="1"/>
</dbReference>
<gene>
    <name evidence="2" type="ordered locus">FRAAL5602</name>
</gene>
<dbReference type="Proteomes" id="UP000000657">
    <property type="component" value="Chromosome"/>
</dbReference>
<dbReference type="InterPro" id="IPR037401">
    <property type="entry name" value="SnoaL-like"/>
</dbReference>
<dbReference type="PANTHER" id="PTHR38436">
    <property type="entry name" value="POLYKETIDE CYCLASE SNOAL-LIKE DOMAIN"/>
    <property type="match status" value="1"/>
</dbReference>
<dbReference type="RefSeq" id="WP_011606683.1">
    <property type="nucleotide sequence ID" value="NC_008278.1"/>
</dbReference>
<dbReference type="Gene3D" id="3.10.450.50">
    <property type="match status" value="1"/>
</dbReference>
<evidence type="ECO:0000313" key="2">
    <source>
        <dbReference type="EMBL" id="CAJ64235.1"/>
    </source>
</evidence>
<protein>
    <recommendedName>
        <fullName evidence="1">SnoaL-like domain-containing protein</fullName>
    </recommendedName>
</protein>
<dbReference type="InterPro" id="IPR032710">
    <property type="entry name" value="NTF2-like_dom_sf"/>
</dbReference>
<dbReference type="KEGG" id="fal:FRAAL5602"/>
<proteinExistence type="predicted"/>
<organism evidence="2 3">
    <name type="scientific">Frankia alni (strain DSM 45986 / CECT 9034 / ACN14a)</name>
    <dbReference type="NCBI Taxonomy" id="326424"/>
    <lineage>
        <taxon>Bacteria</taxon>
        <taxon>Bacillati</taxon>
        <taxon>Actinomycetota</taxon>
        <taxon>Actinomycetes</taxon>
        <taxon>Frankiales</taxon>
        <taxon>Frankiaceae</taxon>
        <taxon>Frankia</taxon>
    </lineage>
</organism>